<dbReference type="GO" id="GO:0033627">
    <property type="term" value="P:cell adhesion mediated by integrin"/>
    <property type="evidence" value="ECO:0007669"/>
    <property type="project" value="TreeGrafter"/>
</dbReference>
<dbReference type="PROSITE" id="PS51470">
    <property type="entry name" value="FG_GAP"/>
    <property type="match status" value="1"/>
</dbReference>
<proteinExistence type="predicted"/>
<dbReference type="PANTHER" id="PTHR23220">
    <property type="entry name" value="INTEGRIN ALPHA"/>
    <property type="match status" value="1"/>
</dbReference>
<dbReference type="GO" id="GO:0008305">
    <property type="term" value="C:integrin complex"/>
    <property type="evidence" value="ECO:0007669"/>
    <property type="project" value="TreeGrafter"/>
</dbReference>
<evidence type="ECO:0000256" key="1">
    <source>
        <dbReference type="PROSITE-ProRule" id="PRU00803"/>
    </source>
</evidence>
<sequence length="170" mass="18343">IFNNIRKILPLPGLILFSLLACALCFNVDEKNGMSFTGGSLEDMFGYTVQQFENSEGKWILIGSPLSGQPARRTGDVYKCPVQEGENKCIKLELPSKSIPNLNEVKENMTMGTTLVTNPNGGFLACGPQYGYMCGQQQYISGVCANVSSSFQILSSIAPGVQGKTSVTSR</sequence>
<keyword evidence="2" id="KW-0732">Signal</keyword>
<dbReference type="GO" id="GO:0007160">
    <property type="term" value="P:cell-matrix adhesion"/>
    <property type="evidence" value="ECO:0007669"/>
    <property type="project" value="TreeGrafter"/>
</dbReference>
<dbReference type="AlphaFoldDB" id="A0A3B3ZEL7"/>
<feature type="signal peptide" evidence="2">
    <location>
        <begin position="1"/>
        <end position="25"/>
    </location>
</feature>
<dbReference type="InterPro" id="IPR013519">
    <property type="entry name" value="Int_alpha_beta-p"/>
</dbReference>
<protein>
    <submittedName>
        <fullName evidence="3">Uncharacterized protein</fullName>
    </submittedName>
</protein>
<dbReference type="Ensembl" id="ENSPMGT00000003201.1">
    <property type="protein sequence ID" value="ENSPMGP00000003018.1"/>
    <property type="gene ID" value="ENSPMGG00000002632.1"/>
</dbReference>
<evidence type="ECO:0000313" key="4">
    <source>
        <dbReference type="Proteomes" id="UP000261520"/>
    </source>
</evidence>
<dbReference type="PANTHER" id="PTHR23220:SF22">
    <property type="entry name" value="INTEGRIN ALPHA-1"/>
    <property type="match status" value="1"/>
</dbReference>
<dbReference type="Proteomes" id="UP000261520">
    <property type="component" value="Unplaced"/>
</dbReference>
<dbReference type="GO" id="GO:0098609">
    <property type="term" value="P:cell-cell adhesion"/>
    <property type="evidence" value="ECO:0007669"/>
    <property type="project" value="TreeGrafter"/>
</dbReference>
<reference evidence="3" key="2">
    <citation type="submission" date="2025-09" db="UniProtKB">
        <authorList>
            <consortium name="Ensembl"/>
        </authorList>
    </citation>
    <scope>IDENTIFICATION</scope>
</reference>
<accession>A0A3B3ZEL7</accession>
<reference evidence="3" key="1">
    <citation type="submission" date="2025-08" db="UniProtKB">
        <authorList>
            <consortium name="Ensembl"/>
        </authorList>
    </citation>
    <scope>IDENTIFICATION</scope>
</reference>
<dbReference type="InterPro" id="IPR028994">
    <property type="entry name" value="Integrin_alpha_N"/>
</dbReference>
<evidence type="ECO:0000256" key="2">
    <source>
        <dbReference type="SAM" id="SignalP"/>
    </source>
</evidence>
<evidence type="ECO:0000313" key="3">
    <source>
        <dbReference type="Ensembl" id="ENSPMGP00000003018.1"/>
    </source>
</evidence>
<keyword evidence="4" id="KW-1185">Reference proteome</keyword>
<name>A0A3B3ZEL7_9GOBI</name>
<dbReference type="GO" id="GO:0007229">
    <property type="term" value="P:integrin-mediated signaling pathway"/>
    <property type="evidence" value="ECO:0007669"/>
    <property type="project" value="TreeGrafter"/>
</dbReference>
<organism evidence="3 4">
    <name type="scientific">Periophthalmus magnuspinnatus</name>
    <dbReference type="NCBI Taxonomy" id="409849"/>
    <lineage>
        <taxon>Eukaryota</taxon>
        <taxon>Metazoa</taxon>
        <taxon>Chordata</taxon>
        <taxon>Craniata</taxon>
        <taxon>Vertebrata</taxon>
        <taxon>Euteleostomi</taxon>
        <taxon>Actinopterygii</taxon>
        <taxon>Neopterygii</taxon>
        <taxon>Teleostei</taxon>
        <taxon>Neoteleostei</taxon>
        <taxon>Acanthomorphata</taxon>
        <taxon>Gobiaria</taxon>
        <taxon>Gobiiformes</taxon>
        <taxon>Gobioidei</taxon>
        <taxon>Gobiidae</taxon>
        <taxon>Oxudercinae</taxon>
        <taxon>Periophthalmus</taxon>
    </lineage>
</organism>
<feature type="repeat" description="FG-GAP" evidence="1">
    <location>
        <begin position="31"/>
        <end position="89"/>
    </location>
</feature>
<dbReference type="Gene3D" id="2.130.10.130">
    <property type="entry name" value="Integrin alpha, N-terminal"/>
    <property type="match status" value="1"/>
</dbReference>
<dbReference type="SUPFAM" id="SSF69318">
    <property type="entry name" value="Integrin alpha N-terminal domain"/>
    <property type="match status" value="1"/>
</dbReference>
<feature type="chain" id="PRO_5017372465" evidence="2">
    <location>
        <begin position="26"/>
        <end position="170"/>
    </location>
</feature>
<dbReference type="GO" id="GO:0009897">
    <property type="term" value="C:external side of plasma membrane"/>
    <property type="evidence" value="ECO:0007669"/>
    <property type="project" value="TreeGrafter"/>
</dbReference>
<dbReference type="GO" id="GO:0005178">
    <property type="term" value="F:integrin binding"/>
    <property type="evidence" value="ECO:0007669"/>
    <property type="project" value="TreeGrafter"/>
</dbReference>